<gene>
    <name evidence="2" type="ORF">D0Y65_049913</name>
</gene>
<comment type="caution">
    <text evidence="2">The sequence shown here is derived from an EMBL/GenBank/DDBJ whole genome shotgun (WGS) entry which is preliminary data.</text>
</comment>
<evidence type="ECO:0000256" key="1">
    <source>
        <dbReference type="SAM" id="SignalP"/>
    </source>
</evidence>
<dbReference type="AlphaFoldDB" id="A0A445FZQ8"/>
<keyword evidence="1" id="KW-0732">Signal</keyword>
<reference evidence="2 3" key="1">
    <citation type="submission" date="2018-09" db="EMBL/GenBank/DDBJ databases">
        <title>A high-quality reference genome of wild soybean provides a powerful tool to mine soybean genomes.</title>
        <authorList>
            <person name="Xie M."/>
            <person name="Chung C.Y.L."/>
            <person name="Li M.-W."/>
            <person name="Wong F.-L."/>
            <person name="Chan T.-F."/>
            <person name="Lam H.-M."/>
        </authorList>
    </citation>
    <scope>NUCLEOTIDE SEQUENCE [LARGE SCALE GENOMIC DNA]</scope>
    <source>
        <strain evidence="3">cv. W05</strain>
        <tissue evidence="2">Hypocotyl of etiolated seedlings</tissue>
    </source>
</reference>
<protein>
    <submittedName>
        <fullName evidence="2">Uncharacterized protein</fullName>
    </submittedName>
</protein>
<feature type="chain" id="PRO_5018993288" evidence="1">
    <location>
        <begin position="30"/>
        <end position="68"/>
    </location>
</feature>
<name>A0A445FZQ8_GLYSO</name>
<organism evidence="2 3">
    <name type="scientific">Glycine soja</name>
    <name type="common">Wild soybean</name>
    <dbReference type="NCBI Taxonomy" id="3848"/>
    <lineage>
        <taxon>Eukaryota</taxon>
        <taxon>Viridiplantae</taxon>
        <taxon>Streptophyta</taxon>
        <taxon>Embryophyta</taxon>
        <taxon>Tracheophyta</taxon>
        <taxon>Spermatophyta</taxon>
        <taxon>Magnoliopsida</taxon>
        <taxon>eudicotyledons</taxon>
        <taxon>Gunneridae</taxon>
        <taxon>Pentapetalae</taxon>
        <taxon>rosids</taxon>
        <taxon>fabids</taxon>
        <taxon>Fabales</taxon>
        <taxon>Fabaceae</taxon>
        <taxon>Papilionoideae</taxon>
        <taxon>50 kb inversion clade</taxon>
        <taxon>NPAAA clade</taxon>
        <taxon>indigoferoid/millettioid clade</taxon>
        <taxon>Phaseoleae</taxon>
        <taxon>Glycine</taxon>
        <taxon>Glycine subgen. Soja</taxon>
    </lineage>
</organism>
<feature type="signal peptide" evidence="1">
    <location>
        <begin position="1"/>
        <end position="29"/>
    </location>
</feature>
<dbReference type="EMBL" id="QZWG01000018">
    <property type="protein sequence ID" value="RZB54223.1"/>
    <property type="molecule type" value="Genomic_DNA"/>
</dbReference>
<evidence type="ECO:0000313" key="2">
    <source>
        <dbReference type="EMBL" id="RZB54223.1"/>
    </source>
</evidence>
<proteinExistence type="predicted"/>
<evidence type="ECO:0000313" key="3">
    <source>
        <dbReference type="Proteomes" id="UP000289340"/>
    </source>
</evidence>
<keyword evidence="3" id="KW-1185">Reference proteome</keyword>
<sequence length="68" mass="7657">MAFCFHQRFLLEILIVALILSSGTTTGQAFKCIGKCYRPLDCRDYCSSLGFKKFYGCILIARLCCCSD</sequence>
<dbReference type="Proteomes" id="UP000289340">
    <property type="component" value="Chromosome 18"/>
</dbReference>
<accession>A0A445FZQ8</accession>